<dbReference type="InterPro" id="IPR037523">
    <property type="entry name" value="VOC_core"/>
</dbReference>
<protein>
    <submittedName>
        <fullName evidence="3">Uncharacterized conserved protein PhnB, glyoxalase superfamily</fullName>
    </submittedName>
    <submittedName>
        <fullName evidence="2">VOC family protein</fullName>
    </submittedName>
</protein>
<feature type="domain" description="VOC" evidence="1">
    <location>
        <begin position="1"/>
        <end position="125"/>
    </location>
</feature>
<evidence type="ECO:0000259" key="1">
    <source>
        <dbReference type="PROSITE" id="PS51819"/>
    </source>
</evidence>
<dbReference type="EMBL" id="JAWXXP010000001">
    <property type="protein sequence ID" value="MDX5991859.1"/>
    <property type="molecule type" value="Genomic_DNA"/>
</dbReference>
<gene>
    <name evidence="3" type="ORF">SAMN05216575_101822</name>
    <name evidence="2" type="ORF">SIM71_07320</name>
</gene>
<organism evidence="3 4">
    <name type="scientific">Ectopseudomonas alcaliphila</name>
    <dbReference type="NCBI Taxonomy" id="101564"/>
    <lineage>
        <taxon>Bacteria</taxon>
        <taxon>Pseudomonadati</taxon>
        <taxon>Pseudomonadota</taxon>
        <taxon>Gammaproteobacteria</taxon>
        <taxon>Pseudomonadales</taxon>
        <taxon>Pseudomonadaceae</taxon>
        <taxon>Ectopseudomonas</taxon>
    </lineage>
</organism>
<reference evidence="3 4" key="1">
    <citation type="submission" date="2016-10" db="EMBL/GenBank/DDBJ databases">
        <authorList>
            <person name="de Groot N.N."/>
        </authorList>
    </citation>
    <scope>NUCLEOTIDE SEQUENCE [LARGE SCALE GENOMIC DNA]</scope>
    <source>
        <strain evidence="3 4">JCM 10630</strain>
    </source>
</reference>
<accession>A0A1G6VRH5</accession>
<evidence type="ECO:0000313" key="5">
    <source>
        <dbReference type="Proteomes" id="UP001278050"/>
    </source>
</evidence>
<dbReference type="OrthoDB" id="5522469at2"/>
<dbReference type="Proteomes" id="UP001278050">
    <property type="component" value="Unassembled WGS sequence"/>
</dbReference>
<dbReference type="SUPFAM" id="SSF54593">
    <property type="entry name" value="Glyoxalase/Bleomycin resistance protein/Dihydroxybiphenyl dioxygenase"/>
    <property type="match status" value="1"/>
</dbReference>
<dbReference type="CDD" id="cd06587">
    <property type="entry name" value="VOC"/>
    <property type="match status" value="1"/>
</dbReference>
<dbReference type="Pfam" id="PF18029">
    <property type="entry name" value="Glyoxalase_6"/>
    <property type="match status" value="1"/>
</dbReference>
<dbReference type="InterPro" id="IPR041581">
    <property type="entry name" value="Glyoxalase_6"/>
</dbReference>
<dbReference type="RefSeq" id="WP_074675579.1">
    <property type="nucleotide sequence ID" value="NZ_CBCSET010000001.1"/>
</dbReference>
<evidence type="ECO:0000313" key="3">
    <source>
        <dbReference type="EMBL" id="SDD56212.1"/>
    </source>
</evidence>
<dbReference type="EMBL" id="FNAE01000001">
    <property type="protein sequence ID" value="SDD56212.1"/>
    <property type="molecule type" value="Genomic_DNA"/>
</dbReference>
<dbReference type="PROSITE" id="PS51819">
    <property type="entry name" value="VOC"/>
    <property type="match status" value="1"/>
</dbReference>
<evidence type="ECO:0000313" key="2">
    <source>
        <dbReference type="EMBL" id="MDX5991859.1"/>
    </source>
</evidence>
<sequence length="144" mass="15676">MQVLLNLDVPDLPAAVAFYQQALGFSVGRVLFGGTVVEMLGAAVPLYLLHKAAATRPCPEAGVQRDYRRHWTPLHLDVVVDDLDAALARALAAGARAEGEINEYAWGRLVTLSDPFGHGLCLLQWRGEGYDLVRTHLGENDAQN</sequence>
<keyword evidence="5" id="KW-1185">Reference proteome</keyword>
<dbReference type="InterPro" id="IPR029068">
    <property type="entry name" value="Glyas_Bleomycin-R_OHBP_Dase"/>
</dbReference>
<proteinExistence type="predicted"/>
<dbReference type="AlphaFoldDB" id="A0A1G6VRH5"/>
<name>A0A1G6VRH5_9GAMM</name>
<evidence type="ECO:0000313" key="4">
    <source>
        <dbReference type="Proteomes" id="UP000182413"/>
    </source>
</evidence>
<dbReference type="Gene3D" id="3.10.180.10">
    <property type="entry name" value="2,3-Dihydroxybiphenyl 1,2-Dioxygenase, domain 1"/>
    <property type="match status" value="1"/>
</dbReference>
<reference evidence="2 5" key="2">
    <citation type="submission" date="2023-11" db="EMBL/GenBank/DDBJ databases">
        <title>MicrobeMod: A computational toolkit for identifying prokaryotic methylation and restriction-modification with nanopore sequencing.</title>
        <authorList>
            <person name="Crits-Christoph A."/>
            <person name="Kang S.C."/>
            <person name="Lee H."/>
            <person name="Ostrov N."/>
        </authorList>
    </citation>
    <scope>NUCLEOTIDE SEQUENCE [LARGE SCALE GENOMIC DNA]</scope>
    <source>
        <strain evidence="2 5">ATCC BAA-571</strain>
    </source>
</reference>
<dbReference type="Proteomes" id="UP000182413">
    <property type="component" value="Unassembled WGS sequence"/>
</dbReference>